<evidence type="ECO:0000256" key="1">
    <source>
        <dbReference type="ARBA" id="ARBA00007737"/>
    </source>
</evidence>
<comment type="caution">
    <text evidence="9">The sequence shown here is derived from an EMBL/GenBank/DDBJ whole genome shotgun (WGS) entry which is preliminary data.</text>
</comment>
<comment type="similarity">
    <text evidence="1">Belongs to the glycosyltransferase GT106 family.</text>
</comment>
<evidence type="ECO:0000256" key="4">
    <source>
        <dbReference type="ARBA" id="ARBA00023253"/>
    </source>
</evidence>
<gene>
    <name evidence="9" type="ORF">CDL12_05962</name>
</gene>
<sequence length="373" mass="41881">MPYSNPSDITIVGGNTSCDDDDDDQGKNLGSRYAGRNSFSSTRLSFSSPRDSFGSSQSPVRSPSPVSSTLSNGYLSGTTFEPKKMKMSKRKAWCRRKMTIGLAVLLGFFFLMNWWMLSRIHEAGGTREDVKVKFLKANSSSVFIREELQKLGRGKKPQKTIYARLLAKAAHALAEGERKPEPKDLWVEPYVRASSWTPCAHTRYWKPSAGQNGYIMVTANGGINQQRVAVCNAVAIARLLNATLVLPKFMYSSVWKDASQFCDIYQEEHFINYLKPDIPIVKELPKELQSLDLEAIGSVVTDTDVVKEAKPSFYLKYILPILHLNRVVHFVGFGNRFASDPIPRELQMQFSCSKICPENSRSWCFAYPADASK</sequence>
<keyword evidence="4" id="KW-0294">Fucose metabolism</keyword>
<dbReference type="PANTHER" id="PTHR31933:SF9">
    <property type="entry name" value="O-FUCOSYLTRANSFERASE 2"/>
    <property type="match status" value="1"/>
</dbReference>
<dbReference type="AlphaFoldDB" id="A0A2G9HUX8"/>
<keyword evidence="8" id="KW-0812">Transmembrane</keyword>
<keyword evidence="3" id="KW-0808">Transferase</keyword>
<name>A0A2G9HUX8_9LAMI</name>
<dbReference type="GO" id="GO:0006004">
    <property type="term" value="P:fucose metabolic process"/>
    <property type="evidence" value="ECO:0007669"/>
    <property type="project" value="UniProtKB-KW"/>
</dbReference>
<evidence type="ECO:0000313" key="10">
    <source>
        <dbReference type="Proteomes" id="UP000231279"/>
    </source>
</evidence>
<feature type="region of interest" description="Disordered" evidence="7">
    <location>
        <begin position="1"/>
        <end position="69"/>
    </location>
</feature>
<dbReference type="STRING" id="429701.A0A2G9HUX8"/>
<keyword evidence="10" id="KW-1185">Reference proteome</keyword>
<reference evidence="10" key="1">
    <citation type="journal article" date="2018" name="Gigascience">
        <title>Genome assembly of the Pink Ipe (Handroanthus impetiginosus, Bignoniaceae), a highly valued, ecologically keystone Neotropical timber forest tree.</title>
        <authorList>
            <person name="Silva-Junior O.B."/>
            <person name="Grattapaglia D."/>
            <person name="Novaes E."/>
            <person name="Collevatti R.G."/>
        </authorList>
    </citation>
    <scope>NUCLEOTIDE SEQUENCE [LARGE SCALE GENOMIC DNA]</scope>
    <source>
        <strain evidence="10">cv. UFG-1</strain>
    </source>
</reference>
<keyword evidence="8" id="KW-0472">Membrane</keyword>
<feature type="compositionally biased region" description="Polar residues" evidence="7">
    <location>
        <begin position="1"/>
        <end position="17"/>
    </location>
</feature>
<keyword evidence="2" id="KW-0328">Glycosyltransferase</keyword>
<proteinExistence type="inferred from homology"/>
<dbReference type="OrthoDB" id="1868072at2759"/>
<evidence type="ECO:0000256" key="8">
    <source>
        <dbReference type="SAM" id="Phobius"/>
    </source>
</evidence>
<organism evidence="9 10">
    <name type="scientific">Handroanthus impetiginosus</name>
    <dbReference type="NCBI Taxonomy" id="429701"/>
    <lineage>
        <taxon>Eukaryota</taxon>
        <taxon>Viridiplantae</taxon>
        <taxon>Streptophyta</taxon>
        <taxon>Embryophyta</taxon>
        <taxon>Tracheophyta</taxon>
        <taxon>Spermatophyta</taxon>
        <taxon>Magnoliopsida</taxon>
        <taxon>eudicotyledons</taxon>
        <taxon>Gunneridae</taxon>
        <taxon>Pentapetalae</taxon>
        <taxon>asterids</taxon>
        <taxon>lamiids</taxon>
        <taxon>Lamiales</taxon>
        <taxon>Bignoniaceae</taxon>
        <taxon>Crescentiina</taxon>
        <taxon>Tabebuia alliance</taxon>
        <taxon>Handroanthus</taxon>
    </lineage>
</organism>
<keyword evidence="5" id="KW-0119">Carbohydrate metabolism</keyword>
<dbReference type="Proteomes" id="UP000231279">
    <property type="component" value="Unassembled WGS sequence"/>
</dbReference>
<evidence type="ECO:0000256" key="2">
    <source>
        <dbReference type="ARBA" id="ARBA00022676"/>
    </source>
</evidence>
<evidence type="ECO:0000256" key="6">
    <source>
        <dbReference type="ARBA" id="ARBA00030350"/>
    </source>
</evidence>
<keyword evidence="8" id="KW-1133">Transmembrane helix</keyword>
<dbReference type="Pfam" id="PF10250">
    <property type="entry name" value="O-FucT"/>
    <property type="match status" value="1"/>
</dbReference>
<feature type="compositionally biased region" description="Low complexity" evidence="7">
    <location>
        <begin position="38"/>
        <end position="69"/>
    </location>
</feature>
<feature type="transmembrane region" description="Helical" evidence="8">
    <location>
        <begin position="98"/>
        <end position="117"/>
    </location>
</feature>
<dbReference type="GO" id="GO:0016757">
    <property type="term" value="F:glycosyltransferase activity"/>
    <property type="evidence" value="ECO:0007669"/>
    <property type="project" value="UniProtKB-KW"/>
</dbReference>
<dbReference type="InterPro" id="IPR052272">
    <property type="entry name" value="GT106_glycosyltransferase"/>
</dbReference>
<accession>A0A2G9HUX8</accession>
<evidence type="ECO:0000256" key="7">
    <source>
        <dbReference type="SAM" id="MobiDB-lite"/>
    </source>
</evidence>
<evidence type="ECO:0000313" key="9">
    <source>
        <dbReference type="EMBL" id="PIN21326.1"/>
    </source>
</evidence>
<dbReference type="InterPro" id="IPR019378">
    <property type="entry name" value="GDP-Fuc_O-FucTrfase"/>
</dbReference>
<dbReference type="EMBL" id="NKXS01000956">
    <property type="protein sequence ID" value="PIN21326.1"/>
    <property type="molecule type" value="Genomic_DNA"/>
</dbReference>
<dbReference type="PANTHER" id="PTHR31933">
    <property type="entry name" value="O-FUCOSYLTRANSFERASE 2-RELATED"/>
    <property type="match status" value="1"/>
</dbReference>
<evidence type="ECO:0000256" key="3">
    <source>
        <dbReference type="ARBA" id="ARBA00022679"/>
    </source>
</evidence>
<evidence type="ECO:0000256" key="5">
    <source>
        <dbReference type="ARBA" id="ARBA00023277"/>
    </source>
</evidence>
<protein>
    <recommendedName>
        <fullName evidence="6">O-fucosyltransferase family protein</fullName>
    </recommendedName>
</protein>